<reference evidence="2 3" key="1">
    <citation type="submission" date="2023-11" db="EMBL/GenBank/DDBJ databases">
        <title>A Novel Polar Bacteriovorax (B. antarcticus) Isolated from the Biocrust in Antarctica.</title>
        <authorList>
            <person name="Mun W."/>
            <person name="Choi S.Y."/>
            <person name="Mitchell R.J."/>
        </authorList>
    </citation>
    <scope>NUCLEOTIDE SEQUENCE [LARGE SCALE GENOMIC DNA]</scope>
    <source>
        <strain evidence="2 3">PP10</strain>
    </source>
</reference>
<organism evidence="2 3">
    <name type="scientific">Bacteriovorax antarcticus</name>
    <dbReference type="NCBI Taxonomy" id="3088717"/>
    <lineage>
        <taxon>Bacteria</taxon>
        <taxon>Pseudomonadati</taxon>
        <taxon>Bdellovibrionota</taxon>
        <taxon>Bacteriovoracia</taxon>
        <taxon>Bacteriovoracales</taxon>
        <taxon>Bacteriovoracaceae</taxon>
        <taxon>Bacteriovorax</taxon>
    </lineage>
</organism>
<name>A0ABU5VQP4_9BACT</name>
<dbReference type="RefSeq" id="WP_323574861.1">
    <property type="nucleotide sequence ID" value="NZ_JAYGJQ010000001.1"/>
</dbReference>
<proteinExistence type="predicted"/>
<dbReference type="EMBL" id="JAYGJQ010000001">
    <property type="protein sequence ID" value="MEA9355357.1"/>
    <property type="molecule type" value="Genomic_DNA"/>
</dbReference>
<protein>
    <submittedName>
        <fullName evidence="2">Uncharacterized protein</fullName>
    </submittedName>
</protein>
<evidence type="ECO:0000256" key="1">
    <source>
        <dbReference type="SAM" id="SignalP"/>
    </source>
</evidence>
<dbReference type="Proteomes" id="UP001302274">
    <property type="component" value="Unassembled WGS sequence"/>
</dbReference>
<evidence type="ECO:0000313" key="3">
    <source>
        <dbReference type="Proteomes" id="UP001302274"/>
    </source>
</evidence>
<feature type="signal peptide" evidence="1">
    <location>
        <begin position="1"/>
        <end position="19"/>
    </location>
</feature>
<comment type="caution">
    <text evidence="2">The sequence shown here is derived from an EMBL/GenBank/DDBJ whole genome shotgun (WGS) entry which is preliminary data.</text>
</comment>
<keyword evidence="1" id="KW-0732">Signal</keyword>
<sequence>MKSFLLFFTLLALNLPAYASAKHTCFPENSNANISQVTIEQNNNNYVLSIFYKLRPVEEITVEYYDDITYMGYSSDMPQYDLLFSDQNNDSIWTDATLSYGNNFDQRLKLFCY</sequence>
<keyword evidence="3" id="KW-1185">Reference proteome</keyword>
<accession>A0ABU5VQP4</accession>
<feature type="chain" id="PRO_5046747563" evidence="1">
    <location>
        <begin position="20"/>
        <end position="113"/>
    </location>
</feature>
<gene>
    <name evidence="2" type="ORF">SHI21_04055</name>
</gene>
<evidence type="ECO:0000313" key="2">
    <source>
        <dbReference type="EMBL" id="MEA9355357.1"/>
    </source>
</evidence>